<dbReference type="InterPro" id="IPR003961">
    <property type="entry name" value="FN3_dom"/>
</dbReference>
<protein>
    <recommendedName>
        <fullName evidence="2">Fibronectin type-III domain-containing protein</fullName>
    </recommendedName>
</protein>
<organism evidence="3">
    <name type="scientific">Schistocephalus solidus</name>
    <name type="common">Tapeworm</name>
    <dbReference type="NCBI Taxonomy" id="70667"/>
    <lineage>
        <taxon>Eukaryota</taxon>
        <taxon>Metazoa</taxon>
        <taxon>Spiralia</taxon>
        <taxon>Lophotrochozoa</taxon>
        <taxon>Platyhelminthes</taxon>
        <taxon>Cestoda</taxon>
        <taxon>Eucestoda</taxon>
        <taxon>Diphyllobothriidea</taxon>
        <taxon>Diphyllobothriidae</taxon>
        <taxon>Schistocephalus</taxon>
    </lineage>
</organism>
<dbReference type="InterPro" id="IPR036116">
    <property type="entry name" value="FN3_sf"/>
</dbReference>
<evidence type="ECO:0000313" key="3">
    <source>
        <dbReference type="EMBL" id="JAP60338.1"/>
    </source>
</evidence>
<sequence>MTQLKFCFIFTIILVGGEGRNDGDEFNPREFTAVVQSARSMRLSWQAAEKSNSSPQLYVIVCPAAELFNIKTIQTSHFIDNLQPRTTYWCILHSVSISGYCYQPGVAISATTWDADEFNPREFTAVVQSARSMRLSW</sequence>
<gene>
    <name evidence="3" type="ORF">TR151706</name>
</gene>
<feature type="domain" description="Fibronectin type-III" evidence="2">
    <location>
        <begin position="27"/>
        <end position="115"/>
    </location>
</feature>
<dbReference type="AlphaFoldDB" id="A0A0V0J455"/>
<dbReference type="InterPro" id="IPR013783">
    <property type="entry name" value="Ig-like_fold"/>
</dbReference>
<name>A0A0V0J455_SCHSO</name>
<accession>A0A0V0J455</accession>
<evidence type="ECO:0000256" key="1">
    <source>
        <dbReference type="SAM" id="SignalP"/>
    </source>
</evidence>
<dbReference type="EMBL" id="GEEE01002887">
    <property type="protein sequence ID" value="JAP60338.1"/>
    <property type="molecule type" value="Transcribed_RNA"/>
</dbReference>
<dbReference type="PROSITE" id="PS50853">
    <property type="entry name" value="FN3"/>
    <property type="match status" value="1"/>
</dbReference>
<dbReference type="Pfam" id="PF00041">
    <property type="entry name" value="fn3"/>
    <property type="match status" value="1"/>
</dbReference>
<feature type="signal peptide" evidence="1">
    <location>
        <begin position="1"/>
        <end position="19"/>
    </location>
</feature>
<keyword evidence="1" id="KW-0732">Signal</keyword>
<reference evidence="3" key="1">
    <citation type="submission" date="2016-01" db="EMBL/GenBank/DDBJ databases">
        <title>Reference transcriptome for the parasite Schistocephalus solidus: insights into the molecular evolution of parasitism.</title>
        <authorList>
            <person name="Hebert F.O."/>
            <person name="Grambauer S."/>
            <person name="Barber I."/>
            <person name="Landry C.R."/>
            <person name="Aubin-Horth N."/>
        </authorList>
    </citation>
    <scope>NUCLEOTIDE SEQUENCE</scope>
</reference>
<proteinExistence type="predicted"/>
<feature type="chain" id="PRO_5006866694" description="Fibronectin type-III domain-containing protein" evidence="1">
    <location>
        <begin position="20"/>
        <end position="137"/>
    </location>
</feature>
<dbReference type="Gene3D" id="2.60.40.10">
    <property type="entry name" value="Immunoglobulins"/>
    <property type="match status" value="1"/>
</dbReference>
<feature type="non-terminal residue" evidence="3">
    <location>
        <position position="137"/>
    </location>
</feature>
<dbReference type="CDD" id="cd00063">
    <property type="entry name" value="FN3"/>
    <property type="match status" value="1"/>
</dbReference>
<dbReference type="SUPFAM" id="SSF49265">
    <property type="entry name" value="Fibronectin type III"/>
    <property type="match status" value="1"/>
</dbReference>
<evidence type="ECO:0000259" key="2">
    <source>
        <dbReference type="PROSITE" id="PS50853"/>
    </source>
</evidence>